<evidence type="ECO:0000256" key="13">
    <source>
        <dbReference type="RuleBase" id="RU003694"/>
    </source>
</evidence>
<accession>A0AA94HRZ3</accession>
<evidence type="ECO:0000256" key="2">
    <source>
        <dbReference type="ARBA" id="ARBA00008467"/>
    </source>
</evidence>
<dbReference type="Pfam" id="PF00109">
    <property type="entry name" value="ketoacyl-synt"/>
    <property type="match status" value="1"/>
</dbReference>
<evidence type="ECO:0000259" key="14">
    <source>
        <dbReference type="PROSITE" id="PS52004"/>
    </source>
</evidence>
<dbReference type="GO" id="GO:0006633">
    <property type="term" value="P:fatty acid biosynthetic process"/>
    <property type="evidence" value="ECO:0007669"/>
    <property type="project" value="UniProtKB-UniRule"/>
</dbReference>
<evidence type="ECO:0000313" key="16">
    <source>
        <dbReference type="Proteomes" id="UP000182680"/>
    </source>
</evidence>
<dbReference type="InterPro" id="IPR014030">
    <property type="entry name" value="Ketoacyl_synth_N"/>
</dbReference>
<dbReference type="InterPro" id="IPR014031">
    <property type="entry name" value="Ketoacyl_synth_C"/>
</dbReference>
<dbReference type="FunFam" id="3.40.47.10:FF:000009">
    <property type="entry name" value="3-oxoacyl-[acyl-carrier-protein] synthase 2"/>
    <property type="match status" value="1"/>
</dbReference>
<evidence type="ECO:0000256" key="4">
    <source>
        <dbReference type="ARBA" id="ARBA00014657"/>
    </source>
</evidence>
<dbReference type="AlphaFoldDB" id="A0AA94HRZ3"/>
<dbReference type="InterPro" id="IPR020841">
    <property type="entry name" value="PKS_Beta-ketoAc_synthase_dom"/>
</dbReference>
<dbReference type="PIRSF" id="PIRSF000447">
    <property type="entry name" value="KAS_II"/>
    <property type="match status" value="1"/>
</dbReference>
<evidence type="ECO:0000256" key="3">
    <source>
        <dbReference type="ARBA" id="ARBA00012356"/>
    </source>
</evidence>
<organism evidence="15 16">
    <name type="scientific">Desulfovibrio desulfuricans</name>
    <dbReference type="NCBI Taxonomy" id="876"/>
    <lineage>
        <taxon>Bacteria</taxon>
        <taxon>Pseudomonadati</taxon>
        <taxon>Thermodesulfobacteriota</taxon>
        <taxon>Desulfovibrionia</taxon>
        <taxon>Desulfovibrionales</taxon>
        <taxon>Desulfovibrionaceae</taxon>
        <taxon>Desulfovibrio</taxon>
    </lineage>
</organism>
<protein>
    <recommendedName>
        <fullName evidence="4 11">3-oxoacyl-[acyl-carrier-protein] synthase 2</fullName>
        <ecNumber evidence="3 11">2.3.1.179</ecNumber>
    </recommendedName>
</protein>
<evidence type="ECO:0000313" key="15">
    <source>
        <dbReference type="EMBL" id="SFW37292.1"/>
    </source>
</evidence>
<dbReference type="NCBIfam" id="NF005589">
    <property type="entry name" value="PRK07314.1"/>
    <property type="match status" value="1"/>
</dbReference>
<dbReference type="GO" id="GO:0005829">
    <property type="term" value="C:cytosol"/>
    <property type="evidence" value="ECO:0007669"/>
    <property type="project" value="TreeGrafter"/>
</dbReference>
<name>A0AA94HRZ3_DESDE</name>
<keyword evidence="7" id="KW-0276">Fatty acid metabolism</keyword>
<sequence>MTRPRVVITGVGGVTPLANDIESTWKKLLAGESGIAPITLFDASAYDSRIAGEVKNFVPEDFMPAKQVRRMDRFTQFAVASAQMLLRDAGYEVTDANAYDTAVILGIGLGGLHTIETYHAKLLEAGPNRISPFMIPMLISNMGPGQISIFTGAKGPNIVTTTACASAIHAMGTAFSEILLGRVKAVITGGVEATVTPLGVAGFTALKALSTQYNDDPTKASRPFDAKRDGFVIGEGAGLLFVETLESAQERGARIYAELVGYGASGDAYHMTAPCENGEGMARAMQNALREAGIDPSAIGHINAHATSTMLNDSTETKAIKLVFGAHAKKVKISATKSMTGHLLGAAGGIESVFTALALHDEKLPGTINLENPDPECDLDYMADGSQNIACEYAMCNSFGFGGTNASLILKKWDDK</sequence>
<evidence type="ECO:0000256" key="11">
    <source>
        <dbReference type="PIRNR" id="PIRNR000447"/>
    </source>
</evidence>
<comment type="catalytic activity">
    <reaction evidence="11">
        <text>a fatty acyl-[ACP] + malonyl-[ACP] + H(+) = a 3-oxoacyl-[ACP] + holo-[ACP] + CO2</text>
        <dbReference type="Rhea" id="RHEA:22836"/>
        <dbReference type="Rhea" id="RHEA-COMP:9623"/>
        <dbReference type="Rhea" id="RHEA-COMP:9685"/>
        <dbReference type="Rhea" id="RHEA-COMP:9916"/>
        <dbReference type="Rhea" id="RHEA-COMP:14125"/>
        <dbReference type="ChEBI" id="CHEBI:15378"/>
        <dbReference type="ChEBI" id="CHEBI:16526"/>
        <dbReference type="ChEBI" id="CHEBI:64479"/>
        <dbReference type="ChEBI" id="CHEBI:78449"/>
        <dbReference type="ChEBI" id="CHEBI:78776"/>
        <dbReference type="ChEBI" id="CHEBI:138651"/>
    </reaction>
</comment>
<dbReference type="NCBIfam" id="TIGR03150">
    <property type="entry name" value="fabF"/>
    <property type="match status" value="1"/>
</dbReference>
<dbReference type="GO" id="GO:0004315">
    <property type="term" value="F:3-oxoacyl-[acyl-carrier-protein] synthase activity"/>
    <property type="evidence" value="ECO:0007669"/>
    <property type="project" value="UniProtKB-UniRule"/>
</dbReference>
<dbReference type="EMBL" id="FPIW01000013">
    <property type="protein sequence ID" value="SFW37292.1"/>
    <property type="molecule type" value="Genomic_DNA"/>
</dbReference>
<proteinExistence type="inferred from homology"/>
<dbReference type="PROSITE" id="PS00606">
    <property type="entry name" value="KS3_1"/>
    <property type="match status" value="1"/>
</dbReference>
<keyword evidence="8" id="KW-0443">Lipid metabolism</keyword>
<dbReference type="Gene3D" id="3.40.47.10">
    <property type="match status" value="1"/>
</dbReference>
<dbReference type="Pfam" id="PF02801">
    <property type="entry name" value="Ketoacyl-synt_C"/>
    <property type="match status" value="1"/>
</dbReference>
<keyword evidence="10 11" id="KW-0012">Acyltransferase</keyword>
<comment type="catalytic activity">
    <reaction evidence="11">
        <text>(9Z)-hexadecenoyl-[ACP] + malonyl-[ACP] + H(+) = 3-oxo-(11Z)-octadecenoyl-[ACP] + holo-[ACP] + CO2</text>
        <dbReference type="Rhea" id="RHEA:55040"/>
        <dbReference type="Rhea" id="RHEA-COMP:9623"/>
        <dbReference type="Rhea" id="RHEA-COMP:9685"/>
        <dbReference type="Rhea" id="RHEA-COMP:10800"/>
        <dbReference type="Rhea" id="RHEA-COMP:14074"/>
        <dbReference type="ChEBI" id="CHEBI:15378"/>
        <dbReference type="ChEBI" id="CHEBI:16526"/>
        <dbReference type="ChEBI" id="CHEBI:64479"/>
        <dbReference type="ChEBI" id="CHEBI:78449"/>
        <dbReference type="ChEBI" id="CHEBI:83989"/>
        <dbReference type="ChEBI" id="CHEBI:138538"/>
        <dbReference type="EC" id="2.3.1.179"/>
    </reaction>
</comment>
<reference evidence="16" key="1">
    <citation type="submission" date="2016-11" db="EMBL/GenBank/DDBJ databases">
        <authorList>
            <person name="Jaros S."/>
            <person name="Januszkiewicz K."/>
            <person name="Wedrychowicz H."/>
        </authorList>
    </citation>
    <scope>NUCLEOTIDE SEQUENCE [LARGE SCALE GENOMIC DNA]</scope>
    <source>
        <strain evidence="16">DSM 7057</strain>
    </source>
</reference>
<dbReference type="InterPro" id="IPR000794">
    <property type="entry name" value="Beta-ketoacyl_synthase"/>
</dbReference>
<evidence type="ECO:0000256" key="5">
    <source>
        <dbReference type="ARBA" id="ARBA00022516"/>
    </source>
</evidence>
<evidence type="ECO:0000256" key="1">
    <source>
        <dbReference type="ARBA" id="ARBA00005194"/>
    </source>
</evidence>
<dbReference type="SMART" id="SM00825">
    <property type="entry name" value="PKS_KS"/>
    <property type="match status" value="1"/>
</dbReference>
<dbReference type="RefSeq" id="WP_072311599.1">
    <property type="nucleotide sequence ID" value="NZ_FPIW01000013.1"/>
</dbReference>
<dbReference type="PROSITE" id="PS52004">
    <property type="entry name" value="KS3_2"/>
    <property type="match status" value="1"/>
</dbReference>
<dbReference type="InterPro" id="IPR018201">
    <property type="entry name" value="Ketoacyl_synth_AS"/>
</dbReference>
<keyword evidence="6 11" id="KW-0808">Transferase</keyword>
<dbReference type="CDD" id="cd00834">
    <property type="entry name" value="KAS_I_II"/>
    <property type="match status" value="1"/>
</dbReference>
<evidence type="ECO:0000256" key="8">
    <source>
        <dbReference type="ARBA" id="ARBA00023098"/>
    </source>
</evidence>
<dbReference type="PANTHER" id="PTHR11712:SF336">
    <property type="entry name" value="3-OXOACYL-[ACYL-CARRIER-PROTEIN] SYNTHASE, MITOCHONDRIAL"/>
    <property type="match status" value="1"/>
</dbReference>
<evidence type="ECO:0000256" key="6">
    <source>
        <dbReference type="ARBA" id="ARBA00022679"/>
    </source>
</evidence>
<dbReference type="EC" id="2.3.1.179" evidence="3 11"/>
<dbReference type="InterPro" id="IPR017568">
    <property type="entry name" value="3-oxoacyl-ACP_synth-2"/>
</dbReference>
<dbReference type="PANTHER" id="PTHR11712">
    <property type="entry name" value="POLYKETIDE SYNTHASE-RELATED"/>
    <property type="match status" value="1"/>
</dbReference>
<keyword evidence="9 11" id="KW-0275">Fatty acid biosynthesis</keyword>
<evidence type="ECO:0000256" key="9">
    <source>
        <dbReference type="ARBA" id="ARBA00023160"/>
    </source>
</evidence>
<evidence type="ECO:0000256" key="7">
    <source>
        <dbReference type="ARBA" id="ARBA00022832"/>
    </source>
</evidence>
<dbReference type="InterPro" id="IPR016039">
    <property type="entry name" value="Thiolase-like"/>
</dbReference>
<comment type="pathway">
    <text evidence="1 11">Lipid metabolism; fatty acid biosynthesis.</text>
</comment>
<dbReference type="Proteomes" id="UP000182680">
    <property type="component" value="Unassembled WGS sequence"/>
</dbReference>
<evidence type="ECO:0000256" key="12">
    <source>
        <dbReference type="PIRSR" id="PIRSR000447-1"/>
    </source>
</evidence>
<comment type="similarity">
    <text evidence="2 11 13">Belongs to the thiolase-like superfamily. Beta-ketoacyl-ACP synthases family.</text>
</comment>
<evidence type="ECO:0000256" key="10">
    <source>
        <dbReference type="ARBA" id="ARBA00023315"/>
    </source>
</evidence>
<feature type="active site" description="For beta-ketoacyl synthase activity" evidence="12">
    <location>
        <position position="164"/>
    </location>
</feature>
<keyword evidence="5 11" id="KW-0444">Lipid biosynthesis</keyword>
<comment type="caution">
    <text evidence="15">The sequence shown here is derived from an EMBL/GenBank/DDBJ whole genome shotgun (WGS) entry which is preliminary data.</text>
</comment>
<gene>
    <name evidence="15" type="ORF">SAMN02910291_01049</name>
</gene>
<comment type="function">
    <text evidence="11">Involved in the type II fatty acid elongation cycle. Catalyzes the elongation of a wide range of acyl-ACP by the addition of two carbons from malonyl-ACP to an acyl acceptor. Can efficiently catalyze the conversion of palmitoleoyl-ACP (cis-hexadec-9-enoyl-ACP) to cis-vaccenoyl-ACP (cis-octadec-11-enoyl-ACP), an essential step in the thermal regulation of fatty acid composition.</text>
</comment>
<dbReference type="NCBIfam" id="NF004970">
    <property type="entry name" value="PRK06333.1"/>
    <property type="match status" value="1"/>
</dbReference>
<feature type="domain" description="Ketosynthase family 3 (KS3)" evidence="14">
    <location>
        <begin position="3"/>
        <end position="412"/>
    </location>
</feature>
<dbReference type="SUPFAM" id="SSF53901">
    <property type="entry name" value="Thiolase-like"/>
    <property type="match status" value="2"/>
</dbReference>